<gene>
    <name evidence="1" type="ORF">IV66_GL001532</name>
</gene>
<organism evidence="1 2">
    <name type="scientific">Ligilactobacillus pobuzihii</name>
    <dbReference type="NCBI Taxonomy" id="449659"/>
    <lineage>
        <taxon>Bacteria</taxon>
        <taxon>Bacillati</taxon>
        <taxon>Bacillota</taxon>
        <taxon>Bacilli</taxon>
        <taxon>Lactobacillales</taxon>
        <taxon>Lactobacillaceae</taxon>
        <taxon>Ligilactobacillus</taxon>
    </lineage>
</organism>
<dbReference type="RefSeq" id="WP_017868768.1">
    <property type="nucleotide sequence ID" value="NZ_BJYB01000024.1"/>
</dbReference>
<protein>
    <submittedName>
        <fullName evidence="1">Uncharacterized protein</fullName>
    </submittedName>
</protein>
<dbReference type="AlphaFoldDB" id="A0A0R2LKN2"/>
<comment type="caution">
    <text evidence="1">The sequence shown here is derived from an EMBL/GenBank/DDBJ whole genome shotgun (WGS) entry which is preliminary data.</text>
</comment>
<proteinExistence type="predicted"/>
<dbReference type="EMBL" id="JQCN01000031">
    <property type="protein sequence ID" value="KRN99527.1"/>
    <property type="molecule type" value="Genomic_DNA"/>
</dbReference>
<name>A0A0R2LKN2_9LACO</name>
<keyword evidence="2" id="KW-1185">Reference proteome</keyword>
<evidence type="ECO:0000313" key="1">
    <source>
        <dbReference type="EMBL" id="KRN99527.1"/>
    </source>
</evidence>
<evidence type="ECO:0000313" key="2">
    <source>
        <dbReference type="Proteomes" id="UP000051886"/>
    </source>
</evidence>
<reference evidence="1 2" key="1">
    <citation type="journal article" date="2015" name="Genome Announc.">
        <title>Expanding the biotechnology potential of lactobacilli through comparative genomics of 213 strains and associated genera.</title>
        <authorList>
            <person name="Sun Z."/>
            <person name="Harris H.M."/>
            <person name="McCann A."/>
            <person name="Guo C."/>
            <person name="Argimon S."/>
            <person name="Zhang W."/>
            <person name="Yang X."/>
            <person name="Jeffery I.B."/>
            <person name="Cooney J.C."/>
            <person name="Kagawa T.F."/>
            <person name="Liu W."/>
            <person name="Song Y."/>
            <person name="Salvetti E."/>
            <person name="Wrobel A."/>
            <person name="Rasinkangas P."/>
            <person name="Parkhill J."/>
            <person name="Rea M.C."/>
            <person name="O'Sullivan O."/>
            <person name="Ritari J."/>
            <person name="Douillard F.P."/>
            <person name="Paul Ross R."/>
            <person name="Yang R."/>
            <person name="Briner A.E."/>
            <person name="Felis G.E."/>
            <person name="de Vos W.M."/>
            <person name="Barrangou R."/>
            <person name="Klaenhammer T.R."/>
            <person name="Caufield P.W."/>
            <person name="Cui Y."/>
            <person name="Zhang H."/>
            <person name="O'Toole P.W."/>
        </authorList>
    </citation>
    <scope>NUCLEOTIDE SEQUENCE [LARGE SCALE GENOMIC DNA]</scope>
    <source>
        <strain evidence="1 2">NBRC 103219</strain>
    </source>
</reference>
<dbReference type="PATRIC" id="fig|449659.4.peg.1558"/>
<dbReference type="OrthoDB" id="1699217at2"/>
<sequence>MTTKAQLKAVKKYDDSHRTEKNYRAKRSSARNFIRKYGTYEDIKELQEIINARLQEEKTMIANIEFTAENKAYQTTIQFEQLNDENTDYIGGRYVATTLVDIFDGNDIEKDMTSNLESYYTDEDFSDKEHLKKWFMGQIEHEYHEPEITEIVLEEE</sequence>
<dbReference type="Proteomes" id="UP000051886">
    <property type="component" value="Unassembled WGS sequence"/>
</dbReference>
<accession>A0A0R2LKN2</accession>